<comment type="cofactor">
    <cofactor evidence="2 5 6">
        <name>pyridoxal 5'-phosphate</name>
        <dbReference type="ChEBI" id="CHEBI:597326"/>
    </cofactor>
</comment>
<keyword evidence="3 5" id="KW-0663">Pyridoxal phosphate</keyword>
<keyword evidence="10" id="KW-1185">Reference proteome</keyword>
<evidence type="ECO:0000256" key="2">
    <source>
        <dbReference type="ARBA" id="ARBA00001933"/>
    </source>
</evidence>
<feature type="active site" description="Proton acceptor; specific for L-alanine" evidence="5">
    <location>
        <position position="275"/>
    </location>
</feature>
<evidence type="ECO:0000256" key="3">
    <source>
        <dbReference type="ARBA" id="ARBA00022898"/>
    </source>
</evidence>
<evidence type="ECO:0000313" key="10">
    <source>
        <dbReference type="Proteomes" id="UP000198833"/>
    </source>
</evidence>
<keyword evidence="4 5" id="KW-0413">Isomerase</keyword>
<dbReference type="NCBIfam" id="TIGR00492">
    <property type="entry name" value="alr"/>
    <property type="match status" value="1"/>
</dbReference>
<evidence type="ECO:0000256" key="1">
    <source>
        <dbReference type="ARBA" id="ARBA00000316"/>
    </source>
</evidence>
<comment type="catalytic activity">
    <reaction evidence="1 5">
        <text>L-alanine = D-alanine</text>
        <dbReference type="Rhea" id="RHEA:20249"/>
        <dbReference type="ChEBI" id="CHEBI:57416"/>
        <dbReference type="ChEBI" id="CHEBI:57972"/>
        <dbReference type="EC" id="5.1.1.1"/>
    </reaction>
</comment>
<protein>
    <recommendedName>
        <fullName evidence="5">Alanine racemase</fullName>
        <ecNumber evidence="5">5.1.1.1</ecNumber>
    </recommendedName>
</protein>
<evidence type="ECO:0000256" key="5">
    <source>
        <dbReference type="HAMAP-Rule" id="MF_01201"/>
    </source>
</evidence>
<dbReference type="Pfam" id="PF00842">
    <property type="entry name" value="Ala_racemase_C"/>
    <property type="match status" value="1"/>
</dbReference>
<dbReference type="Pfam" id="PF01168">
    <property type="entry name" value="Ala_racemase_N"/>
    <property type="match status" value="1"/>
</dbReference>
<dbReference type="CDD" id="cd00430">
    <property type="entry name" value="PLPDE_III_AR"/>
    <property type="match status" value="1"/>
</dbReference>
<dbReference type="HAMAP" id="MF_01201">
    <property type="entry name" value="Ala_racemase"/>
    <property type="match status" value="1"/>
</dbReference>
<feature type="modified residue" description="N6-(pyridoxal phosphate)lysine" evidence="5 6">
    <location>
        <position position="41"/>
    </location>
</feature>
<dbReference type="PANTHER" id="PTHR30511">
    <property type="entry name" value="ALANINE RACEMASE"/>
    <property type="match status" value="1"/>
</dbReference>
<dbReference type="GO" id="GO:0030170">
    <property type="term" value="F:pyridoxal phosphate binding"/>
    <property type="evidence" value="ECO:0007669"/>
    <property type="project" value="UniProtKB-UniRule"/>
</dbReference>
<evidence type="ECO:0000256" key="6">
    <source>
        <dbReference type="PIRSR" id="PIRSR600821-50"/>
    </source>
</evidence>
<evidence type="ECO:0000256" key="4">
    <source>
        <dbReference type="ARBA" id="ARBA00023235"/>
    </source>
</evidence>
<dbReference type="PANTHER" id="PTHR30511:SF0">
    <property type="entry name" value="ALANINE RACEMASE, CATABOLIC-RELATED"/>
    <property type="match status" value="1"/>
</dbReference>
<evidence type="ECO:0000313" key="9">
    <source>
        <dbReference type="EMBL" id="SEQ37464.1"/>
    </source>
</evidence>
<dbReference type="PRINTS" id="PR00992">
    <property type="entry name" value="ALARACEMASE"/>
</dbReference>
<proteinExistence type="inferred from homology"/>
<sequence length="385" mass="43018">MKNAYEHRPTEAIVDLDALNHNIEVIQQRMKEDQKLYAVVKADAYGHGAVPIAKAAIRAGAQGLAVATVDEAIHLRKNGIDQLPILVLGLTDPRGVAEILLYQISITVSHLDFFEQAYQQLQATDHLDLLDQSKLNFHLALDTGMTRIGLRSKAEIQEFAEGISAYPWAEWEGVFTHFSTIGGGPAEYVEHQWEHWQDLLTAVPESVSLRHYANSAMGLWQKRQPQSDIIRYGISMYGLDPKDQYPAPDPLQPILSLVSEIVYVKEVEAGTRISYGATYTSSDTEWIATIPIGYADGWLRHYHKLPILVDGQACPVVGVINMDQLMIRLPKYYPVGTTVTLIGRDGQLENHASQMAKEINTIGYEILTSISKRVPRVYIQEGDQS</sequence>
<comment type="similarity">
    <text evidence="5">Belongs to the alanine racemase family.</text>
</comment>
<dbReference type="STRING" id="89093.SAMN04488558_10951"/>
<comment type="pathway">
    <text evidence="5">Amino-acid biosynthesis; D-alanine biosynthesis; D-alanine from L-alanine: step 1/1.</text>
</comment>
<reference evidence="9 10" key="1">
    <citation type="submission" date="2016-10" db="EMBL/GenBank/DDBJ databases">
        <authorList>
            <person name="de Groot N.N."/>
        </authorList>
    </citation>
    <scope>NUCLEOTIDE SEQUENCE [LARGE SCALE GENOMIC DNA]</scope>
    <source>
        <strain evidence="9 10">DSM 15695</strain>
    </source>
</reference>
<comment type="function">
    <text evidence="5">Catalyzes the interconversion of L-alanine and D-alanine. May also act on other amino acids.</text>
</comment>
<feature type="domain" description="Alanine racemase C-terminal" evidence="8">
    <location>
        <begin position="254"/>
        <end position="379"/>
    </location>
</feature>
<dbReference type="Gene3D" id="3.20.20.10">
    <property type="entry name" value="Alanine racemase"/>
    <property type="match status" value="1"/>
</dbReference>
<dbReference type="Proteomes" id="UP000198833">
    <property type="component" value="Unassembled WGS sequence"/>
</dbReference>
<accession>A0A1H9FHS2</accession>
<evidence type="ECO:0000256" key="7">
    <source>
        <dbReference type="PIRSR" id="PIRSR600821-52"/>
    </source>
</evidence>
<dbReference type="GO" id="GO:0005829">
    <property type="term" value="C:cytosol"/>
    <property type="evidence" value="ECO:0007669"/>
    <property type="project" value="TreeGrafter"/>
</dbReference>
<dbReference type="FunFam" id="3.20.20.10:FF:000002">
    <property type="entry name" value="Alanine racemase"/>
    <property type="match status" value="1"/>
</dbReference>
<dbReference type="GO" id="GO:0030632">
    <property type="term" value="P:D-alanine biosynthetic process"/>
    <property type="evidence" value="ECO:0007669"/>
    <property type="project" value="UniProtKB-UniRule"/>
</dbReference>
<dbReference type="InterPro" id="IPR020622">
    <property type="entry name" value="Ala_racemase_pyridoxalP-BS"/>
</dbReference>
<dbReference type="FunFam" id="2.40.37.10:FF:000006">
    <property type="entry name" value="Alanine racemase"/>
    <property type="match status" value="1"/>
</dbReference>
<dbReference type="SUPFAM" id="SSF51419">
    <property type="entry name" value="PLP-binding barrel"/>
    <property type="match status" value="1"/>
</dbReference>
<dbReference type="PROSITE" id="PS00395">
    <property type="entry name" value="ALANINE_RACEMASE"/>
    <property type="match status" value="1"/>
</dbReference>
<dbReference type="EMBL" id="FOEN01000009">
    <property type="protein sequence ID" value="SEQ37464.1"/>
    <property type="molecule type" value="Genomic_DNA"/>
</dbReference>
<dbReference type="InterPro" id="IPR009006">
    <property type="entry name" value="Ala_racemase/Decarboxylase_C"/>
</dbReference>
<feature type="binding site" evidence="5 7">
    <location>
        <position position="322"/>
    </location>
    <ligand>
        <name>substrate</name>
    </ligand>
</feature>
<dbReference type="InterPro" id="IPR011079">
    <property type="entry name" value="Ala_racemase_C"/>
</dbReference>
<feature type="active site" description="Proton acceptor; specific for D-alanine" evidence="5">
    <location>
        <position position="41"/>
    </location>
</feature>
<dbReference type="EC" id="5.1.1.1" evidence="5"/>
<dbReference type="RefSeq" id="WP_092572405.1">
    <property type="nucleotide sequence ID" value="NZ_CALUDV010000011.1"/>
</dbReference>
<gene>
    <name evidence="9" type="ORF">SAMN04488558_10951</name>
</gene>
<organism evidence="9 10">
    <name type="scientific">Ignavigranum ruoffiae</name>
    <dbReference type="NCBI Taxonomy" id="89093"/>
    <lineage>
        <taxon>Bacteria</taxon>
        <taxon>Bacillati</taxon>
        <taxon>Bacillota</taxon>
        <taxon>Bacilli</taxon>
        <taxon>Lactobacillales</taxon>
        <taxon>Aerococcaceae</taxon>
        <taxon>Ignavigranum</taxon>
    </lineage>
</organism>
<evidence type="ECO:0000259" key="8">
    <source>
        <dbReference type="SMART" id="SM01005"/>
    </source>
</evidence>
<feature type="binding site" evidence="5 7">
    <location>
        <position position="147"/>
    </location>
    <ligand>
        <name>substrate</name>
    </ligand>
</feature>
<dbReference type="SUPFAM" id="SSF50621">
    <property type="entry name" value="Alanine racemase C-terminal domain-like"/>
    <property type="match status" value="1"/>
</dbReference>
<dbReference type="InterPro" id="IPR029066">
    <property type="entry name" value="PLP-binding_barrel"/>
</dbReference>
<dbReference type="GO" id="GO:0009252">
    <property type="term" value="P:peptidoglycan biosynthetic process"/>
    <property type="evidence" value="ECO:0007669"/>
    <property type="project" value="TreeGrafter"/>
</dbReference>
<dbReference type="InterPro" id="IPR000821">
    <property type="entry name" value="Ala_racemase"/>
</dbReference>
<dbReference type="Gene3D" id="2.40.37.10">
    <property type="entry name" value="Lyase, Ornithine Decarboxylase, Chain A, domain 1"/>
    <property type="match status" value="1"/>
</dbReference>
<name>A0A1H9FHS2_9LACT</name>
<dbReference type="InterPro" id="IPR001608">
    <property type="entry name" value="Ala_racemase_N"/>
</dbReference>
<dbReference type="SMART" id="SM01005">
    <property type="entry name" value="Ala_racemase_C"/>
    <property type="match status" value="1"/>
</dbReference>
<dbReference type="AlphaFoldDB" id="A0A1H9FHS2"/>
<dbReference type="GO" id="GO:0008784">
    <property type="term" value="F:alanine racemase activity"/>
    <property type="evidence" value="ECO:0007669"/>
    <property type="project" value="UniProtKB-UniRule"/>
</dbReference>
<dbReference type="UniPathway" id="UPA00042">
    <property type="reaction ID" value="UER00497"/>
</dbReference>
<dbReference type="OrthoDB" id="9813814at2"/>